<dbReference type="PANTHER" id="PTHR43464">
    <property type="entry name" value="METHYLTRANSFERASE"/>
    <property type="match status" value="1"/>
</dbReference>
<dbReference type="PANTHER" id="PTHR43464:SF19">
    <property type="entry name" value="UBIQUINONE BIOSYNTHESIS O-METHYLTRANSFERASE, MITOCHONDRIAL"/>
    <property type="match status" value="1"/>
</dbReference>
<reference evidence="4 5" key="1">
    <citation type="submission" date="2019-05" db="EMBL/GenBank/DDBJ databases">
        <title>Georgenia *** sp. nov., and Georgenia *** sp. nov., isolated from the intestinal contents of plateau pika (Ochotona curzoniae) in the Qinghai-Tibet plateau of China.</title>
        <authorList>
            <person name="Tian Z."/>
        </authorList>
    </citation>
    <scope>NUCLEOTIDE SEQUENCE [LARGE SCALE GENOMIC DNA]</scope>
    <source>
        <strain evidence="4 5">Z294</strain>
    </source>
</reference>
<name>A0ABX5VNS6_9MICO</name>
<evidence type="ECO:0000313" key="5">
    <source>
        <dbReference type="Proteomes" id="UP000313948"/>
    </source>
</evidence>
<dbReference type="Proteomes" id="UP000313948">
    <property type="component" value="Chromosome"/>
</dbReference>
<organism evidence="4 5">
    <name type="scientific">Georgenia wutianyii</name>
    <dbReference type="NCBI Taxonomy" id="2585135"/>
    <lineage>
        <taxon>Bacteria</taxon>
        <taxon>Bacillati</taxon>
        <taxon>Actinomycetota</taxon>
        <taxon>Actinomycetes</taxon>
        <taxon>Micrococcales</taxon>
        <taxon>Bogoriellaceae</taxon>
        <taxon>Georgenia</taxon>
    </lineage>
</organism>
<proteinExistence type="predicted"/>
<dbReference type="SUPFAM" id="SSF53335">
    <property type="entry name" value="S-adenosyl-L-methionine-dependent methyltransferases"/>
    <property type="match status" value="1"/>
</dbReference>
<dbReference type="Gene3D" id="3.40.50.150">
    <property type="entry name" value="Vaccinia Virus protein VP39"/>
    <property type="match status" value="1"/>
</dbReference>
<evidence type="ECO:0000256" key="3">
    <source>
        <dbReference type="ARBA" id="ARBA00022691"/>
    </source>
</evidence>
<keyword evidence="5" id="KW-1185">Reference proteome</keyword>
<evidence type="ECO:0000256" key="1">
    <source>
        <dbReference type="ARBA" id="ARBA00022603"/>
    </source>
</evidence>
<dbReference type="InterPro" id="IPR029063">
    <property type="entry name" value="SAM-dependent_MTases_sf"/>
</dbReference>
<evidence type="ECO:0000256" key="2">
    <source>
        <dbReference type="ARBA" id="ARBA00022679"/>
    </source>
</evidence>
<protein>
    <submittedName>
        <fullName evidence="4">Class I SAM-dependent methyltransferase</fullName>
    </submittedName>
</protein>
<dbReference type="GO" id="GO:0032259">
    <property type="term" value="P:methylation"/>
    <property type="evidence" value="ECO:0007669"/>
    <property type="project" value="UniProtKB-KW"/>
</dbReference>
<accession>A0ABX5VNS6</accession>
<dbReference type="CDD" id="cd02440">
    <property type="entry name" value="AdoMet_MTases"/>
    <property type="match status" value="1"/>
</dbReference>
<keyword evidence="1 4" id="KW-0489">Methyltransferase</keyword>
<dbReference type="Pfam" id="PF13489">
    <property type="entry name" value="Methyltransf_23"/>
    <property type="match status" value="1"/>
</dbReference>
<dbReference type="GO" id="GO:0008168">
    <property type="term" value="F:methyltransferase activity"/>
    <property type="evidence" value="ECO:0007669"/>
    <property type="project" value="UniProtKB-KW"/>
</dbReference>
<sequence length="200" mass="21278">MAPSSYWNHNTAFHGELVAAARRRGGRVLDVGCGEGLLLERLAPVAREAVGIDPDPAAVARARARVGGGAQVLACGLLDDDARTLGLFDTVCCVATLHHLPLRPALRRLAELVSPGGELRVVGLAATRSAADWALSGAQVLPVRLVDAVRRAQGEVGVAVTDPAESFAEVRAAARELLPAARARRRFYYRYTLTWARPTA</sequence>
<dbReference type="EMBL" id="CP040899">
    <property type="protein sequence ID" value="QDB79648.1"/>
    <property type="molecule type" value="Genomic_DNA"/>
</dbReference>
<dbReference type="RefSeq" id="WP_139948663.1">
    <property type="nucleotide sequence ID" value="NZ_CP040899.1"/>
</dbReference>
<evidence type="ECO:0000313" key="4">
    <source>
        <dbReference type="EMBL" id="QDB79648.1"/>
    </source>
</evidence>
<keyword evidence="2" id="KW-0808">Transferase</keyword>
<gene>
    <name evidence="4" type="ORF">FE251_09870</name>
</gene>
<keyword evidence="3" id="KW-0949">S-adenosyl-L-methionine</keyword>